<keyword evidence="9" id="KW-1185">Reference proteome</keyword>
<dbReference type="InterPro" id="IPR015421">
    <property type="entry name" value="PyrdxlP-dep_Trfase_major"/>
</dbReference>
<sequence>MSHKFNQYRQLLNSSLDHAVDYLESLPERPIDKQSSSESLRKAIGGTLPMAGTSPEHVIQQLVTDVEEGLIGSGGPRYFGYAIGGSFPVALAADWLVSAWDQNVPYYVSSPATSIVEETAAEWMLDLLNLPKTAGVGFTSGAQEAIYTALITARNSLLKKAGWDVAANGLYGAPRIHVVMSDQIHSTIKRALSMIGIGLNDIKTIPTDHNLRIIPDTLPAILAECDGPTLVCAQAGCIDSGAFDPFDEIASCAEAHPNAWLHVDGAIGLWSAASDTQKHLLKGIEKADSWDTDGHKWFNMPYDSGMVIVKDACLLAKAMGGNNMGDYLTDAIAKPDRNAINFGISASRRARGVPVYATIKSLGKEGIQAHLDNCCTLAKRMADKLRNVDGITILNDVVSNRFSAQFGKGDDAFRDQLTARIVHQLQQDGFCYPSTSGYKGLKTMLFSVLSCHTTAQDIDASAEKIIEIYHMELEKVQEECTQSDATPCS</sequence>
<protein>
    <submittedName>
        <fullName evidence="8">Aspartate aminotransferase family protein</fullName>
    </submittedName>
</protein>
<dbReference type="AlphaFoldDB" id="A0A2T3JND6"/>
<dbReference type="InterPro" id="IPR002129">
    <property type="entry name" value="PyrdxlP-dep_de-COase"/>
</dbReference>
<evidence type="ECO:0000256" key="7">
    <source>
        <dbReference type="RuleBase" id="RU000382"/>
    </source>
</evidence>
<evidence type="ECO:0000313" key="9">
    <source>
        <dbReference type="Proteomes" id="UP000240987"/>
    </source>
</evidence>
<dbReference type="Gene3D" id="3.90.1150.10">
    <property type="entry name" value="Aspartate Aminotransferase, domain 1"/>
    <property type="match status" value="1"/>
</dbReference>
<dbReference type="PANTHER" id="PTHR11999">
    <property type="entry name" value="GROUP II PYRIDOXAL-5-PHOSPHATE DECARBOXYLASE"/>
    <property type="match status" value="1"/>
</dbReference>
<dbReference type="Pfam" id="PF00282">
    <property type="entry name" value="Pyridoxal_deC"/>
    <property type="match status" value="1"/>
</dbReference>
<comment type="cofactor">
    <cofactor evidence="1 6 7">
        <name>pyridoxal 5'-phosphate</name>
        <dbReference type="ChEBI" id="CHEBI:597326"/>
    </cofactor>
</comment>
<keyword evidence="4 6" id="KW-0663">Pyridoxal phosphate</keyword>
<dbReference type="InterPro" id="IPR015422">
    <property type="entry name" value="PyrdxlP-dep_Trfase_small"/>
</dbReference>
<organism evidence="8 9">
    <name type="scientific">Photobacterium frigidiphilum</name>
    <dbReference type="NCBI Taxonomy" id="264736"/>
    <lineage>
        <taxon>Bacteria</taxon>
        <taxon>Pseudomonadati</taxon>
        <taxon>Pseudomonadota</taxon>
        <taxon>Gammaproteobacteria</taxon>
        <taxon>Vibrionales</taxon>
        <taxon>Vibrionaceae</taxon>
        <taxon>Photobacterium</taxon>
    </lineage>
</organism>
<dbReference type="EMBL" id="PYMJ01000003">
    <property type="protein sequence ID" value="PSU50549.1"/>
    <property type="molecule type" value="Genomic_DNA"/>
</dbReference>
<dbReference type="SUPFAM" id="SSF53383">
    <property type="entry name" value="PLP-dependent transferases"/>
    <property type="match status" value="1"/>
</dbReference>
<evidence type="ECO:0000256" key="2">
    <source>
        <dbReference type="ARBA" id="ARBA00009533"/>
    </source>
</evidence>
<evidence type="ECO:0000256" key="5">
    <source>
        <dbReference type="ARBA" id="ARBA00023239"/>
    </source>
</evidence>
<dbReference type="GO" id="GO:0008483">
    <property type="term" value="F:transaminase activity"/>
    <property type="evidence" value="ECO:0007669"/>
    <property type="project" value="UniProtKB-KW"/>
</dbReference>
<dbReference type="InterPro" id="IPR015424">
    <property type="entry name" value="PyrdxlP-dep_Trfase"/>
</dbReference>
<evidence type="ECO:0000256" key="3">
    <source>
        <dbReference type="ARBA" id="ARBA00022793"/>
    </source>
</evidence>
<dbReference type="InterPro" id="IPR010977">
    <property type="entry name" value="Aromatic_deC"/>
</dbReference>
<dbReference type="RefSeq" id="WP_107241581.1">
    <property type="nucleotide sequence ID" value="NZ_PYMJ01000003.1"/>
</dbReference>
<evidence type="ECO:0000256" key="6">
    <source>
        <dbReference type="PIRSR" id="PIRSR602129-50"/>
    </source>
</evidence>
<dbReference type="Proteomes" id="UP000240987">
    <property type="component" value="Unassembled WGS sequence"/>
</dbReference>
<dbReference type="GO" id="GO:0030170">
    <property type="term" value="F:pyridoxal phosphate binding"/>
    <property type="evidence" value="ECO:0007669"/>
    <property type="project" value="InterPro"/>
</dbReference>
<evidence type="ECO:0000313" key="8">
    <source>
        <dbReference type="EMBL" id="PSU50549.1"/>
    </source>
</evidence>
<name>A0A2T3JND6_9GAMM</name>
<keyword evidence="3" id="KW-0210">Decarboxylase</keyword>
<accession>A0A2T3JND6</accession>
<comment type="similarity">
    <text evidence="2 7">Belongs to the group II decarboxylase family.</text>
</comment>
<comment type="caution">
    <text evidence="8">The sequence shown here is derived from an EMBL/GenBank/DDBJ whole genome shotgun (WGS) entry which is preliminary data.</text>
</comment>
<dbReference type="GO" id="GO:0019752">
    <property type="term" value="P:carboxylic acid metabolic process"/>
    <property type="evidence" value="ECO:0007669"/>
    <property type="project" value="InterPro"/>
</dbReference>
<keyword evidence="8" id="KW-0032">Aminotransferase</keyword>
<gene>
    <name evidence="8" type="ORF">C9J12_04295</name>
</gene>
<feature type="modified residue" description="N6-(pyridoxal phosphate)lysine" evidence="6">
    <location>
        <position position="296"/>
    </location>
</feature>
<reference evidence="8 9" key="1">
    <citation type="submission" date="2018-01" db="EMBL/GenBank/DDBJ databases">
        <title>Whole genome sequencing of Histamine producing bacteria.</title>
        <authorList>
            <person name="Butler K."/>
        </authorList>
    </citation>
    <scope>NUCLEOTIDE SEQUENCE [LARGE SCALE GENOMIC DNA]</scope>
    <source>
        <strain evidence="8 9">JCM 12947</strain>
    </source>
</reference>
<proteinExistence type="inferred from homology"/>
<dbReference type="Gene3D" id="1.20.1340.10">
    <property type="entry name" value="dopa decarboxylase, N-terminal domain"/>
    <property type="match status" value="1"/>
</dbReference>
<keyword evidence="8" id="KW-0808">Transferase</keyword>
<evidence type="ECO:0000256" key="1">
    <source>
        <dbReference type="ARBA" id="ARBA00001933"/>
    </source>
</evidence>
<dbReference type="Gene3D" id="3.40.640.10">
    <property type="entry name" value="Type I PLP-dependent aspartate aminotransferase-like (Major domain)"/>
    <property type="match status" value="1"/>
</dbReference>
<keyword evidence="5 7" id="KW-0456">Lyase</keyword>
<dbReference type="GO" id="GO:0016831">
    <property type="term" value="F:carboxy-lyase activity"/>
    <property type="evidence" value="ECO:0007669"/>
    <property type="project" value="UniProtKB-KW"/>
</dbReference>
<evidence type="ECO:0000256" key="4">
    <source>
        <dbReference type="ARBA" id="ARBA00022898"/>
    </source>
</evidence>
<dbReference type="PANTHER" id="PTHR11999:SF70">
    <property type="entry name" value="MIP05841P"/>
    <property type="match status" value="1"/>
</dbReference>
<dbReference type="OrthoDB" id="9803665at2"/>